<dbReference type="Proteomes" id="UP000886520">
    <property type="component" value="Chromosome 10"/>
</dbReference>
<dbReference type="AlphaFoldDB" id="A0A9D4UV20"/>
<keyword evidence="2" id="KW-1185">Reference proteome</keyword>
<evidence type="ECO:0000313" key="2">
    <source>
        <dbReference type="Proteomes" id="UP000886520"/>
    </source>
</evidence>
<organism evidence="1 2">
    <name type="scientific">Adiantum capillus-veneris</name>
    <name type="common">Maidenhair fern</name>
    <dbReference type="NCBI Taxonomy" id="13818"/>
    <lineage>
        <taxon>Eukaryota</taxon>
        <taxon>Viridiplantae</taxon>
        <taxon>Streptophyta</taxon>
        <taxon>Embryophyta</taxon>
        <taxon>Tracheophyta</taxon>
        <taxon>Polypodiopsida</taxon>
        <taxon>Polypodiidae</taxon>
        <taxon>Polypodiales</taxon>
        <taxon>Pteridineae</taxon>
        <taxon>Pteridaceae</taxon>
        <taxon>Vittarioideae</taxon>
        <taxon>Adiantum</taxon>
    </lineage>
</organism>
<dbReference type="EMBL" id="JABFUD020000010">
    <property type="protein sequence ID" value="KAI5074431.1"/>
    <property type="molecule type" value="Genomic_DNA"/>
</dbReference>
<evidence type="ECO:0000313" key="1">
    <source>
        <dbReference type="EMBL" id="KAI5074431.1"/>
    </source>
</evidence>
<protein>
    <submittedName>
        <fullName evidence="1">Uncharacterized protein</fullName>
    </submittedName>
</protein>
<comment type="caution">
    <text evidence="1">The sequence shown here is derived from an EMBL/GenBank/DDBJ whole genome shotgun (WGS) entry which is preliminary data.</text>
</comment>
<reference evidence="1" key="1">
    <citation type="submission" date="2021-01" db="EMBL/GenBank/DDBJ databases">
        <title>Adiantum capillus-veneris genome.</title>
        <authorList>
            <person name="Fang Y."/>
            <person name="Liao Q."/>
        </authorList>
    </citation>
    <scope>NUCLEOTIDE SEQUENCE</scope>
    <source>
        <strain evidence="1">H3</strain>
        <tissue evidence="1">Leaf</tissue>
    </source>
</reference>
<proteinExistence type="predicted"/>
<accession>A0A9D4UV20</accession>
<name>A0A9D4UV20_ADICA</name>
<gene>
    <name evidence="1" type="ORF">GOP47_0010392</name>
</gene>
<sequence length="189" mass="20638">MQSPVKACDSTILKTIQAASTFGIKQAGLSYRTPVCDTSSGRSSTKRLIPVAHATFFARSNTKRMRLAAHATSFARSKAKRTRLARSSTKRAHSFTGFCGALKVRQLPNYHHHFPAWIPPLCLCPDQANSSSSRSINGSDNTALPPSFLSLARVVAQTFPSGNSLPFFLTPHKSLTVYAIATEFILLFH</sequence>